<proteinExistence type="predicted"/>
<dbReference type="Pfam" id="PF10067">
    <property type="entry name" value="DUF2306"/>
    <property type="match status" value="1"/>
</dbReference>
<sequence length="278" mass="31180">MITQTDVPLSSTENTSYSTRILTFTATLWLVVATLGQWIFAAYILLFYGRPALTGAFEKWNRVLPHGYVEGDWKGNFVVGLHLLLALIMVVGGPLQLIPQIRKRLPVIHRLIGRVYVSAAIIVSAAGLIMVWTRGTIGDHTQQISISIQAVYIILFAIISIRKARSRNFKSHRSWSLRLFMVVSGVWFFRVGLMFWILINGAPVGFDSKTFTGPFLTFLAISTYAIPLSLILLEMYFFACRKNNFTLNIGVSLIIFLVTLIMGVGIFGATMGMWLPRI</sequence>
<feature type="transmembrane region" description="Helical" evidence="1">
    <location>
        <begin position="144"/>
        <end position="164"/>
    </location>
</feature>
<keyword evidence="1" id="KW-1133">Transmembrane helix</keyword>
<organism evidence="2 3">
    <name type="scientific">Dyadobacter chenwenxiniae</name>
    <dbReference type="NCBI Taxonomy" id="2906456"/>
    <lineage>
        <taxon>Bacteria</taxon>
        <taxon>Pseudomonadati</taxon>
        <taxon>Bacteroidota</taxon>
        <taxon>Cytophagia</taxon>
        <taxon>Cytophagales</taxon>
        <taxon>Spirosomataceae</taxon>
        <taxon>Dyadobacter</taxon>
    </lineage>
</organism>
<dbReference type="InterPro" id="IPR018750">
    <property type="entry name" value="DUF2306_membrane"/>
</dbReference>
<dbReference type="AlphaFoldDB" id="A0A9X1PKS1"/>
<evidence type="ECO:0000313" key="2">
    <source>
        <dbReference type="EMBL" id="MCF0063232.1"/>
    </source>
</evidence>
<accession>A0A9X1PKS1</accession>
<feature type="transmembrane region" description="Helical" evidence="1">
    <location>
        <begin position="245"/>
        <end position="275"/>
    </location>
</feature>
<feature type="transmembrane region" description="Helical" evidence="1">
    <location>
        <begin position="111"/>
        <end position="132"/>
    </location>
</feature>
<gene>
    <name evidence="2" type="ORF">LXM26_17115</name>
</gene>
<dbReference type="Proteomes" id="UP001139000">
    <property type="component" value="Unassembled WGS sequence"/>
</dbReference>
<name>A0A9X1PKS1_9BACT</name>
<reference evidence="2" key="1">
    <citation type="submission" date="2021-12" db="EMBL/GenBank/DDBJ databases">
        <title>Novel species in genus Dyadobacter.</title>
        <authorList>
            <person name="Ma C."/>
        </authorList>
    </citation>
    <scope>NUCLEOTIDE SEQUENCE</scope>
    <source>
        <strain evidence="2">LJ419</strain>
    </source>
</reference>
<feature type="transmembrane region" description="Helical" evidence="1">
    <location>
        <begin position="176"/>
        <end position="199"/>
    </location>
</feature>
<dbReference type="RefSeq" id="WP_234656251.1">
    <property type="nucleotide sequence ID" value="NZ_CP094997.1"/>
</dbReference>
<feature type="transmembrane region" description="Helical" evidence="1">
    <location>
        <begin position="211"/>
        <end position="233"/>
    </location>
</feature>
<dbReference type="EMBL" id="JAJTTC010000004">
    <property type="protein sequence ID" value="MCF0063232.1"/>
    <property type="molecule type" value="Genomic_DNA"/>
</dbReference>
<keyword evidence="1" id="KW-0812">Transmembrane</keyword>
<comment type="caution">
    <text evidence="2">The sequence shown here is derived from an EMBL/GenBank/DDBJ whole genome shotgun (WGS) entry which is preliminary data.</text>
</comment>
<evidence type="ECO:0000313" key="3">
    <source>
        <dbReference type="Proteomes" id="UP001139000"/>
    </source>
</evidence>
<evidence type="ECO:0000256" key="1">
    <source>
        <dbReference type="SAM" id="Phobius"/>
    </source>
</evidence>
<feature type="transmembrane region" description="Helical" evidence="1">
    <location>
        <begin position="77"/>
        <end position="99"/>
    </location>
</feature>
<feature type="transmembrane region" description="Helical" evidence="1">
    <location>
        <begin position="21"/>
        <end position="48"/>
    </location>
</feature>
<keyword evidence="1" id="KW-0472">Membrane</keyword>
<protein>
    <submittedName>
        <fullName evidence="2">DUF2306 domain-containing protein</fullName>
    </submittedName>
</protein>
<keyword evidence="3" id="KW-1185">Reference proteome</keyword>